<dbReference type="InterPro" id="IPR050237">
    <property type="entry name" value="ATP-dep_AMP-bd_enzyme"/>
</dbReference>
<dbReference type="EC" id="6.2.1.3" evidence="3"/>
<dbReference type="RefSeq" id="WP_150612527.1">
    <property type="nucleotide sequence ID" value="NZ_CABPRU010000003.1"/>
</dbReference>
<gene>
    <name evidence="3" type="primary">lcfB_2</name>
    <name evidence="3" type="ORF">PTE31013_01874</name>
</gene>
<dbReference type="NCBIfam" id="NF005676">
    <property type="entry name" value="PRK07470.1"/>
    <property type="match status" value="1"/>
</dbReference>
<dbReference type="InterPro" id="IPR000873">
    <property type="entry name" value="AMP-dep_synth/lig_dom"/>
</dbReference>
<evidence type="ECO:0000313" key="3">
    <source>
        <dbReference type="EMBL" id="VVD95720.1"/>
    </source>
</evidence>
<dbReference type="InterPro" id="IPR025110">
    <property type="entry name" value="AMP-bd_C"/>
</dbReference>
<dbReference type="AlphaFoldDB" id="A0A5E4U6N4"/>
<feature type="domain" description="AMP-dependent synthetase/ligase" evidence="1">
    <location>
        <begin position="22"/>
        <end position="390"/>
    </location>
</feature>
<dbReference type="PANTHER" id="PTHR43767:SF7">
    <property type="entry name" value="MEDIUM_LONG-CHAIN-FATTY-ACID--COA LIGASE FADD8"/>
    <property type="match status" value="1"/>
</dbReference>
<dbReference type="Pfam" id="PF00501">
    <property type="entry name" value="AMP-binding"/>
    <property type="match status" value="1"/>
</dbReference>
<dbReference type="CDD" id="cd17631">
    <property type="entry name" value="FACL_FadD13-like"/>
    <property type="match status" value="1"/>
</dbReference>
<protein>
    <submittedName>
        <fullName evidence="3">Long-chain-fatty-acid--CoA ligase</fullName>
        <ecNumber evidence="3">6.2.1.3</ecNumber>
    </submittedName>
</protein>
<dbReference type="SUPFAM" id="SSF56801">
    <property type="entry name" value="Acetyl-CoA synthetase-like"/>
    <property type="match status" value="1"/>
</dbReference>
<dbReference type="GO" id="GO:0004467">
    <property type="term" value="F:long-chain fatty acid-CoA ligase activity"/>
    <property type="evidence" value="ECO:0007669"/>
    <property type="project" value="UniProtKB-EC"/>
</dbReference>
<dbReference type="Gene3D" id="3.40.50.12780">
    <property type="entry name" value="N-terminal domain of ligase-like"/>
    <property type="match status" value="1"/>
</dbReference>
<name>A0A5E4U6N4_9BURK</name>
<dbReference type="Gene3D" id="3.30.300.30">
    <property type="match status" value="1"/>
</dbReference>
<proteinExistence type="predicted"/>
<sequence>MSFVNMTPTSARVMNLAYFATRNARRFPNHLAVVFGEQEWTWQAFDARVSALAAGLRALGVGAGDTVLAHSRNSNEMIEAMIAVFRLGAVWVPTNFRLAPGEVATMARVAEPAVFLCQTDYPDHAAAVVAERADCHIVWFTGDNAVPDASPQVSALIDRHMAAPMTNAVVERDTPCWLFFTSGTTGSPKGAVLTHGQLAFVINNHLCDLLPGLAHEDGSLVVAPISHGAGMHQLNVMARGGTTVMMPAQKLDPAQAFALIERYRLTNMFTVPTILKMLVEHPAVDTYDHASLRYVIYAGASMYEQDQKRALAKLGPVLVQYYGLGEVTGNITVLPPCDHNDETVALRPRTCGFERSGMQVTIQDDEGNELGPGETGEVCVIGPAVFAGYYRNPEANAKSFRDGWFRTGDIGHMDESGYVYLTGRASDMYISGGSNVYPREIEELMLMHGAITEVAVVGVPDAQWGEVGVAVCVLHGGASLDESALQDWLKTRIAKYKVPKRIVFWEALPKSGYGKVPKRMVLDELKRRDASLEASARLAE</sequence>
<dbReference type="InterPro" id="IPR020845">
    <property type="entry name" value="AMP-binding_CS"/>
</dbReference>
<dbReference type="PROSITE" id="PS00455">
    <property type="entry name" value="AMP_BINDING"/>
    <property type="match status" value="1"/>
</dbReference>
<organism evidence="3 4">
    <name type="scientific">Pandoraea terrigena</name>
    <dbReference type="NCBI Taxonomy" id="2508292"/>
    <lineage>
        <taxon>Bacteria</taxon>
        <taxon>Pseudomonadati</taxon>
        <taxon>Pseudomonadota</taxon>
        <taxon>Betaproteobacteria</taxon>
        <taxon>Burkholderiales</taxon>
        <taxon>Burkholderiaceae</taxon>
        <taxon>Pandoraea</taxon>
    </lineage>
</organism>
<dbReference type="PANTHER" id="PTHR43767">
    <property type="entry name" value="LONG-CHAIN-FATTY-ACID--COA LIGASE"/>
    <property type="match status" value="1"/>
</dbReference>
<keyword evidence="3" id="KW-0436">Ligase</keyword>
<dbReference type="Pfam" id="PF13193">
    <property type="entry name" value="AMP-binding_C"/>
    <property type="match status" value="1"/>
</dbReference>
<evidence type="ECO:0000259" key="1">
    <source>
        <dbReference type="Pfam" id="PF00501"/>
    </source>
</evidence>
<evidence type="ECO:0000259" key="2">
    <source>
        <dbReference type="Pfam" id="PF13193"/>
    </source>
</evidence>
<dbReference type="EMBL" id="CABPRU010000003">
    <property type="protein sequence ID" value="VVD95720.1"/>
    <property type="molecule type" value="Genomic_DNA"/>
</dbReference>
<keyword evidence="4" id="KW-1185">Reference proteome</keyword>
<reference evidence="3 4" key="1">
    <citation type="submission" date="2019-08" db="EMBL/GenBank/DDBJ databases">
        <authorList>
            <person name="Peeters C."/>
        </authorList>
    </citation>
    <scope>NUCLEOTIDE SEQUENCE [LARGE SCALE GENOMIC DNA]</scope>
    <source>
        <strain evidence="3 4">LMG 31013</strain>
    </source>
</reference>
<accession>A0A5E4U6N4</accession>
<dbReference type="InterPro" id="IPR045851">
    <property type="entry name" value="AMP-bd_C_sf"/>
</dbReference>
<dbReference type="OrthoDB" id="9766486at2"/>
<feature type="domain" description="AMP-binding enzyme C-terminal" evidence="2">
    <location>
        <begin position="440"/>
        <end position="515"/>
    </location>
</feature>
<dbReference type="InterPro" id="IPR042099">
    <property type="entry name" value="ANL_N_sf"/>
</dbReference>
<dbReference type="Proteomes" id="UP000334380">
    <property type="component" value="Unassembled WGS sequence"/>
</dbReference>
<evidence type="ECO:0000313" key="4">
    <source>
        <dbReference type="Proteomes" id="UP000334380"/>
    </source>
</evidence>